<name>A0AAW0JAJ2_QUESU</name>
<evidence type="ECO:0000256" key="4">
    <source>
        <dbReference type="SAM" id="Phobius"/>
    </source>
</evidence>
<keyword evidence="6" id="KW-1185">Reference proteome</keyword>
<evidence type="ECO:0000256" key="2">
    <source>
        <dbReference type="ARBA" id="ARBA00022989"/>
    </source>
</evidence>
<dbReference type="InterPro" id="IPR030184">
    <property type="entry name" value="WAT1-related"/>
</dbReference>
<dbReference type="AlphaFoldDB" id="A0AAW0JAJ2"/>
<feature type="transmembrane region" description="Helical" evidence="4">
    <location>
        <begin position="59"/>
        <end position="79"/>
    </location>
</feature>
<feature type="transmembrane region" description="Helical" evidence="4">
    <location>
        <begin position="118"/>
        <end position="134"/>
    </location>
</feature>
<gene>
    <name evidence="5" type="ORF">CFP56_035064</name>
</gene>
<keyword evidence="1 4" id="KW-0812">Transmembrane</keyword>
<keyword evidence="3 4" id="KW-0472">Membrane</keyword>
<evidence type="ECO:0000313" key="6">
    <source>
        <dbReference type="Proteomes" id="UP000237347"/>
    </source>
</evidence>
<dbReference type="PANTHER" id="PTHR31218">
    <property type="entry name" value="WAT1-RELATED PROTEIN"/>
    <property type="match status" value="1"/>
</dbReference>
<keyword evidence="2 4" id="KW-1133">Transmembrane helix</keyword>
<dbReference type="Proteomes" id="UP000237347">
    <property type="component" value="Unassembled WGS sequence"/>
</dbReference>
<accession>A0AAW0JAJ2</accession>
<evidence type="ECO:0000256" key="3">
    <source>
        <dbReference type="ARBA" id="ARBA00023136"/>
    </source>
</evidence>
<dbReference type="GO" id="GO:0016020">
    <property type="term" value="C:membrane"/>
    <property type="evidence" value="ECO:0007669"/>
    <property type="project" value="InterPro"/>
</dbReference>
<feature type="transmembrane region" description="Helical" evidence="4">
    <location>
        <begin position="204"/>
        <end position="223"/>
    </location>
</feature>
<dbReference type="GO" id="GO:0022857">
    <property type="term" value="F:transmembrane transporter activity"/>
    <property type="evidence" value="ECO:0007669"/>
    <property type="project" value="InterPro"/>
</dbReference>
<reference evidence="5 6" key="1">
    <citation type="journal article" date="2018" name="Sci. Data">
        <title>The draft genome sequence of cork oak.</title>
        <authorList>
            <person name="Ramos A.M."/>
            <person name="Usie A."/>
            <person name="Barbosa P."/>
            <person name="Barros P.M."/>
            <person name="Capote T."/>
            <person name="Chaves I."/>
            <person name="Simoes F."/>
            <person name="Abreu I."/>
            <person name="Carrasquinho I."/>
            <person name="Faro C."/>
            <person name="Guimaraes J.B."/>
            <person name="Mendonca D."/>
            <person name="Nobrega F."/>
            <person name="Rodrigues L."/>
            <person name="Saibo N.J.M."/>
            <person name="Varela M.C."/>
            <person name="Egas C."/>
            <person name="Matos J."/>
            <person name="Miguel C.M."/>
            <person name="Oliveira M.M."/>
            <person name="Ricardo C.P."/>
            <person name="Goncalves S."/>
        </authorList>
    </citation>
    <scope>NUCLEOTIDE SEQUENCE [LARGE SCALE GENOMIC DNA]</scope>
    <source>
        <strain evidence="6">cv. HL8</strain>
    </source>
</reference>
<proteinExistence type="predicted"/>
<organism evidence="5 6">
    <name type="scientific">Quercus suber</name>
    <name type="common">Cork oak</name>
    <dbReference type="NCBI Taxonomy" id="58331"/>
    <lineage>
        <taxon>Eukaryota</taxon>
        <taxon>Viridiplantae</taxon>
        <taxon>Streptophyta</taxon>
        <taxon>Embryophyta</taxon>
        <taxon>Tracheophyta</taxon>
        <taxon>Spermatophyta</taxon>
        <taxon>Magnoliopsida</taxon>
        <taxon>eudicotyledons</taxon>
        <taxon>Gunneridae</taxon>
        <taxon>Pentapetalae</taxon>
        <taxon>rosids</taxon>
        <taxon>fabids</taxon>
        <taxon>Fagales</taxon>
        <taxon>Fagaceae</taxon>
        <taxon>Quercus</taxon>
    </lineage>
</organism>
<protein>
    <submittedName>
        <fullName evidence="5">Wat1-related protein</fullName>
    </submittedName>
</protein>
<sequence>MEVLALRSSITQAKIMGTIVSISGALIVVFYKGPTIISIASQAPPLPHHFPLGTSQTKWVIGGLLLAVEYLLTSIWFIVQAQVMKIYPAEFTLVFLYFLFATIISAPVCLIAEGNLSAFRLGPNIALAAIVYSVRYVDYKRIIWLLIMSNFHSLIYQGIGLSLSTVVHTWALHLKGPVYVSIFMPLSIAIAAALGYCHPYLNTNIIGAIILSIGFYAVIWAKAKEDLSDDSCCGSLGSSSDSKTPLLDSNLGSSNNGTELTKLRCSLELNFFSEVRAP</sequence>
<feature type="transmembrane region" description="Helical" evidence="4">
    <location>
        <begin position="91"/>
        <end position="112"/>
    </location>
</feature>
<dbReference type="EMBL" id="PKMF04000621">
    <property type="protein sequence ID" value="KAK7823794.1"/>
    <property type="molecule type" value="Genomic_DNA"/>
</dbReference>
<evidence type="ECO:0000313" key="5">
    <source>
        <dbReference type="EMBL" id="KAK7823794.1"/>
    </source>
</evidence>
<feature type="transmembrane region" description="Helical" evidence="4">
    <location>
        <begin position="178"/>
        <end position="197"/>
    </location>
</feature>
<evidence type="ECO:0000256" key="1">
    <source>
        <dbReference type="ARBA" id="ARBA00022692"/>
    </source>
</evidence>
<feature type="transmembrane region" description="Helical" evidence="4">
    <location>
        <begin position="15"/>
        <end position="39"/>
    </location>
</feature>
<comment type="caution">
    <text evidence="5">The sequence shown here is derived from an EMBL/GenBank/DDBJ whole genome shotgun (WGS) entry which is preliminary data.</text>
</comment>